<dbReference type="PANTHER" id="PTHR37486">
    <property type="entry name" value="STRINGENT STARVATION PROTEIN B"/>
    <property type="match status" value="1"/>
</dbReference>
<dbReference type="PIRSF" id="PIRSF005276">
    <property type="entry name" value="SspB"/>
    <property type="match status" value="1"/>
</dbReference>
<dbReference type="OrthoDB" id="9797358at2"/>
<gene>
    <name evidence="2" type="ORF">C5O18_06245</name>
</gene>
<comment type="caution">
    <text evidence="2">The sequence shown here is derived from an EMBL/GenBank/DDBJ whole genome shotgun (WGS) entry which is preliminary data.</text>
</comment>
<sequence>MAGTRPYFIRAINDWIVDNEWTPHLMVDAGWPGVAVPEAFVEDGRIVLNIRPSAVRDLVLGNDELSFSARFGGQPQWIRVPVGAVLGIYARENGEGLFFDAGDYTPPGPADEAPAEEDAGRARARPALRVVK</sequence>
<feature type="region of interest" description="Disordered" evidence="1">
    <location>
        <begin position="100"/>
        <end position="132"/>
    </location>
</feature>
<organism evidence="2 3">
    <name type="scientific">Amnimonas aquatica</name>
    <dbReference type="NCBI Taxonomy" id="2094561"/>
    <lineage>
        <taxon>Bacteria</taxon>
        <taxon>Pseudomonadati</taxon>
        <taxon>Pseudomonadota</taxon>
        <taxon>Gammaproteobacteria</taxon>
        <taxon>Moraxellales</taxon>
        <taxon>Moraxellaceae</taxon>
        <taxon>Amnimonas</taxon>
    </lineage>
</organism>
<dbReference type="AlphaFoldDB" id="A0A2P6AS36"/>
<dbReference type="SUPFAM" id="SSF101738">
    <property type="entry name" value="SspB-like"/>
    <property type="match status" value="1"/>
</dbReference>
<name>A0A2P6AS36_9GAMM</name>
<evidence type="ECO:0000313" key="3">
    <source>
        <dbReference type="Proteomes" id="UP000243900"/>
    </source>
</evidence>
<proteinExistence type="predicted"/>
<dbReference type="Gene3D" id="2.30.30.220">
    <property type="entry name" value="SspB-like"/>
    <property type="match status" value="1"/>
</dbReference>
<feature type="compositionally biased region" description="Basic residues" evidence="1">
    <location>
        <begin position="122"/>
        <end position="132"/>
    </location>
</feature>
<dbReference type="GO" id="GO:0005840">
    <property type="term" value="C:ribosome"/>
    <property type="evidence" value="ECO:0007669"/>
    <property type="project" value="TreeGrafter"/>
</dbReference>
<keyword evidence="2" id="KW-0645">Protease</keyword>
<dbReference type="GO" id="GO:0008233">
    <property type="term" value="F:peptidase activity"/>
    <property type="evidence" value="ECO:0007669"/>
    <property type="project" value="UniProtKB-KW"/>
</dbReference>
<dbReference type="GO" id="GO:0045732">
    <property type="term" value="P:positive regulation of protein catabolic process"/>
    <property type="evidence" value="ECO:0007669"/>
    <property type="project" value="TreeGrafter"/>
</dbReference>
<protein>
    <submittedName>
        <fullName evidence="2">ClpXP protease specificity-enhancing factor</fullName>
    </submittedName>
</protein>
<dbReference type="GO" id="GO:0005829">
    <property type="term" value="C:cytosol"/>
    <property type="evidence" value="ECO:0007669"/>
    <property type="project" value="TreeGrafter"/>
</dbReference>
<dbReference type="InterPro" id="IPR007481">
    <property type="entry name" value="SspB"/>
</dbReference>
<keyword evidence="2" id="KW-0378">Hydrolase</keyword>
<dbReference type="PANTHER" id="PTHR37486:SF1">
    <property type="entry name" value="STRINGENT STARVATION PROTEIN B"/>
    <property type="match status" value="1"/>
</dbReference>
<evidence type="ECO:0000256" key="1">
    <source>
        <dbReference type="SAM" id="MobiDB-lite"/>
    </source>
</evidence>
<dbReference type="Proteomes" id="UP000243900">
    <property type="component" value="Unassembled WGS sequence"/>
</dbReference>
<accession>A0A2P6AS36</accession>
<keyword evidence="3" id="KW-1185">Reference proteome</keyword>
<dbReference type="EMBL" id="PTQZ01000131">
    <property type="protein sequence ID" value="PQA41611.1"/>
    <property type="molecule type" value="Genomic_DNA"/>
</dbReference>
<dbReference type="Pfam" id="PF04386">
    <property type="entry name" value="SspB"/>
    <property type="match status" value="1"/>
</dbReference>
<dbReference type="NCBIfam" id="NF008769">
    <property type="entry name" value="PRK11798.2-5"/>
    <property type="match status" value="1"/>
</dbReference>
<dbReference type="GO" id="GO:0006508">
    <property type="term" value="P:proteolysis"/>
    <property type="evidence" value="ECO:0007669"/>
    <property type="project" value="UniProtKB-KW"/>
</dbReference>
<reference evidence="3" key="1">
    <citation type="submission" date="2018-02" db="EMBL/GenBank/DDBJ databases">
        <title>Genome sequencing of Solimonas sp. HR-BB.</title>
        <authorList>
            <person name="Lee Y."/>
            <person name="Jeon C.O."/>
        </authorList>
    </citation>
    <scope>NUCLEOTIDE SEQUENCE [LARGE SCALE GENOMIC DNA]</scope>
    <source>
        <strain evidence="3">HR-E</strain>
    </source>
</reference>
<dbReference type="InterPro" id="IPR036760">
    <property type="entry name" value="SspB-like_sf"/>
</dbReference>
<evidence type="ECO:0000313" key="2">
    <source>
        <dbReference type="EMBL" id="PQA41611.1"/>
    </source>
</evidence>